<reference evidence="2" key="1">
    <citation type="submission" date="2014-09" db="EMBL/GenBank/DDBJ databases">
        <authorList>
            <person name="Magalhaes I.L.F."/>
            <person name="Oliveira U."/>
            <person name="Santos F.R."/>
            <person name="Vidigal T.H.D.A."/>
            <person name="Brescovit A.D."/>
            <person name="Santos A.J."/>
        </authorList>
    </citation>
    <scope>NUCLEOTIDE SEQUENCE</scope>
    <source>
        <tissue evidence="2">Shoot tissue taken approximately 20 cm above the soil surface</tissue>
    </source>
</reference>
<keyword evidence="1" id="KW-0472">Membrane</keyword>
<proteinExistence type="predicted"/>
<keyword evidence="1" id="KW-0812">Transmembrane</keyword>
<protein>
    <submittedName>
        <fullName evidence="2">Uncharacterized protein</fullName>
    </submittedName>
</protein>
<keyword evidence="1" id="KW-1133">Transmembrane helix</keyword>
<sequence>MMIRARCCRSWRRWRAGRASCPTARPWRAGESSDLIFPQREMMASGVVLGWGLIVAHFAFWFSSLIS</sequence>
<dbReference type="AlphaFoldDB" id="A0A0A8ZQ36"/>
<name>A0A0A8ZQ36_ARUDO</name>
<accession>A0A0A8ZQ36</accession>
<evidence type="ECO:0000256" key="1">
    <source>
        <dbReference type="SAM" id="Phobius"/>
    </source>
</evidence>
<evidence type="ECO:0000313" key="2">
    <source>
        <dbReference type="EMBL" id="JAD38870.1"/>
    </source>
</evidence>
<dbReference type="EMBL" id="GBRH01259025">
    <property type="protein sequence ID" value="JAD38870.1"/>
    <property type="molecule type" value="Transcribed_RNA"/>
</dbReference>
<organism evidence="2">
    <name type="scientific">Arundo donax</name>
    <name type="common">Giant reed</name>
    <name type="synonym">Donax arundinaceus</name>
    <dbReference type="NCBI Taxonomy" id="35708"/>
    <lineage>
        <taxon>Eukaryota</taxon>
        <taxon>Viridiplantae</taxon>
        <taxon>Streptophyta</taxon>
        <taxon>Embryophyta</taxon>
        <taxon>Tracheophyta</taxon>
        <taxon>Spermatophyta</taxon>
        <taxon>Magnoliopsida</taxon>
        <taxon>Liliopsida</taxon>
        <taxon>Poales</taxon>
        <taxon>Poaceae</taxon>
        <taxon>PACMAD clade</taxon>
        <taxon>Arundinoideae</taxon>
        <taxon>Arundineae</taxon>
        <taxon>Arundo</taxon>
    </lineage>
</organism>
<feature type="transmembrane region" description="Helical" evidence="1">
    <location>
        <begin position="42"/>
        <end position="62"/>
    </location>
</feature>
<reference evidence="2" key="2">
    <citation type="journal article" date="2015" name="Data Brief">
        <title>Shoot transcriptome of the giant reed, Arundo donax.</title>
        <authorList>
            <person name="Barrero R.A."/>
            <person name="Guerrero F.D."/>
            <person name="Moolhuijzen P."/>
            <person name="Goolsby J.A."/>
            <person name="Tidwell J."/>
            <person name="Bellgard S.E."/>
            <person name="Bellgard M.I."/>
        </authorList>
    </citation>
    <scope>NUCLEOTIDE SEQUENCE</scope>
    <source>
        <tissue evidence="2">Shoot tissue taken approximately 20 cm above the soil surface</tissue>
    </source>
</reference>